<dbReference type="InterPro" id="IPR000801">
    <property type="entry name" value="Esterase-like"/>
</dbReference>
<accession>A0ABW5THX7</accession>
<dbReference type="Proteomes" id="UP001597427">
    <property type="component" value="Unassembled WGS sequence"/>
</dbReference>
<dbReference type="Gene3D" id="3.40.50.1820">
    <property type="entry name" value="alpha/beta hydrolase"/>
    <property type="match status" value="1"/>
</dbReference>
<proteinExistence type="predicted"/>
<evidence type="ECO:0000313" key="1">
    <source>
        <dbReference type="EMBL" id="MFD2728258.1"/>
    </source>
</evidence>
<dbReference type="InterPro" id="IPR029058">
    <property type="entry name" value="AB_hydrolase_fold"/>
</dbReference>
<name>A0ABW5THX7_9ENTE</name>
<evidence type="ECO:0000313" key="2">
    <source>
        <dbReference type="Proteomes" id="UP001597427"/>
    </source>
</evidence>
<keyword evidence="1" id="KW-0378">Hydrolase</keyword>
<dbReference type="GO" id="GO:0016787">
    <property type="term" value="F:hydrolase activity"/>
    <property type="evidence" value="ECO:0007669"/>
    <property type="project" value="UniProtKB-KW"/>
</dbReference>
<sequence>MQIETMHLKGYETKIILPSGYHEQYRYPVIYLHDGGNGAIQVLNQIEHLIQSKQIAPIILVGVTPINRNDDYTPWPADAMLPNQPQLGGKAALYLDTLVQTIKPAIDTHFSTNPLPEATTIAGCSFGGLVSFFASYYASEIFGNYIFLSASFWYEHALDYLNGQTFTILEKRYQKPTVVRANQRLFLYVGEIEGIYRQTNQKYMLDYNKKAFELLKNEGFDKKAMKLMTDPEGTHDAYYFAKYFLEALKWLFPSSEKQE</sequence>
<dbReference type="EMBL" id="JBHUMO010000012">
    <property type="protein sequence ID" value="MFD2728258.1"/>
    <property type="molecule type" value="Genomic_DNA"/>
</dbReference>
<keyword evidence="2" id="KW-1185">Reference proteome</keyword>
<protein>
    <submittedName>
        <fullName evidence="1">Alpha/beta hydrolase</fullName>
    </submittedName>
</protein>
<comment type="caution">
    <text evidence="1">The sequence shown here is derived from an EMBL/GenBank/DDBJ whole genome shotgun (WGS) entry which is preliminary data.</text>
</comment>
<dbReference type="SUPFAM" id="SSF53474">
    <property type="entry name" value="alpha/beta-Hydrolases"/>
    <property type="match status" value="1"/>
</dbReference>
<gene>
    <name evidence="1" type="ORF">ACFSR0_02250</name>
</gene>
<dbReference type="RefSeq" id="WP_379979487.1">
    <property type="nucleotide sequence ID" value="NZ_JBHUMO010000012.1"/>
</dbReference>
<dbReference type="PANTHER" id="PTHR48098:SF6">
    <property type="entry name" value="FERRI-BACILLIBACTIN ESTERASE BESA"/>
    <property type="match status" value="1"/>
</dbReference>
<reference evidence="2" key="1">
    <citation type="journal article" date="2019" name="Int. J. Syst. Evol. Microbiol.">
        <title>The Global Catalogue of Microorganisms (GCM) 10K type strain sequencing project: providing services to taxonomists for standard genome sequencing and annotation.</title>
        <authorList>
            <consortium name="The Broad Institute Genomics Platform"/>
            <consortium name="The Broad Institute Genome Sequencing Center for Infectious Disease"/>
            <person name="Wu L."/>
            <person name="Ma J."/>
        </authorList>
    </citation>
    <scope>NUCLEOTIDE SEQUENCE [LARGE SCALE GENOMIC DNA]</scope>
    <source>
        <strain evidence="2">TISTR 932</strain>
    </source>
</reference>
<dbReference type="Pfam" id="PF00756">
    <property type="entry name" value="Esterase"/>
    <property type="match status" value="1"/>
</dbReference>
<organism evidence="1 2">
    <name type="scientific">Enterococcus camelliae</name>
    <dbReference type="NCBI Taxonomy" id="453959"/>
    <lineage>
        <taxon>Bacteria</taxon>
        <taxon>Bacillati</taxon>
        <taxon>Bacillota</taxon>
        <taxon>Bacilli</taxon>
        <taxon>Lactobacillales</taxon>
        <taxon>Enterococcaceae</taxon>
        <taxon>Enterococcus</taxon>
    </lineage>
</organism>
<dbReference type="PANTHER" id="PTHR48098">
    <property type="entry name" value="ENTEROCHELIN ESTERASE-RELATED"/>
    <property type="match status" value="1"/>
</dbReference>
<dbReference type="InterPro" id="IPR050583">
    <property type="entry name" value="Mycobacterial_A85_antigen"/>
</dbReference>